<sequence>MIRNARKEDAKAIAPLILVILEDMELPFVARYGVDQTLAVLEKGIQTEDYRYSYRRALVDEEDGVVAGVAFGYPDCDEPTIDKPLEAILQSMGLPQDEQLFTDPETFPEEWYLDTISVNADFRGQGIGSHLLAALPAFAKEQGQSVIGLSVDLGNPNAKRLYTRAGFEVVDQRMISGHQYDHMQKKV</sequence>
<dbReference type="PANTHER" id="PTHR43420">
    <property type="entry name" value="ACETYLTRANSFERASE"/>
    <property type="match status" value="1"/>
</dbReference>
<keyword evidence="2 4" id="KW-0012">Acyltransferase</keyword>
<accession>A0AAW8TY55</accession>
<reference evidence="4" key="1">
    <citation type="submission" date="2023-03" db="EMBL/GenBank/DDBJ databases">
        <authorList>
            <person name="Shen W."/>
            <person name="Cai J."/>
        </authorList>
    </citation>
    <scope>NUCLEOTIDE SEQUENCE</scope>
    <source>
        <strain evidence="4">B226-2</strain>
    </source>
</reference>
<dbReference type="SUPFAM" id="SSF55729">
    <property type="entry name" value="Acyl-CoA N-acyltransferases (Nat)"/>
    <property type="match status" value="1"/>
</dbReference>
<dbReference type="EC" id="2.3.1.-" evidence="4"/>
<comment type="caution">
    <text evidence="4">The sequence shown here is derived from an EMBL/GenBank/DDBJ whole genome shotgun (WGS) entry which is preliminary data.</text>
</comment>
<evidence type="ECO:0000259" key="3">
    <source>
        <dbReference type="PROSITE" id="PS51186"/>
    </source>
</evidence>
<evidence type="ECO:0000256" key="1">
    <source>
        <dbReference type="ARBA" id="ARBA00022679"/>
    </source>
</evidence>
<evidence type="ECO:0000313" key="4">
    <source>
        <dbReference type="EMBL" id="MDT2809857.1"/>
    </source>
</evidence>
<dbReference type="EMBL" id="JARQBJ010000002">
    <property type="protein sequence ID" value="MDT2809857.1"/>
    <property type="molecule type" value="Genomic_DNA"/>
</dbReference>
<gene>
    <name evidence="4" type="ORF">P7H43_05125</name>
</gene>
<name>A0AAW8TY55_9ENTE</name>
<protein>
    <submittedName>
        <fullName evidence="4">GNAT family N-acetyltransferase</fullName>
        <ecNumber evidence="4">2.3.1.-</ecNumber>
    </submittedName>
</protein>
<proteinExistence type="predicted"/>
<dbReference type="Gene3D" id="3.40.630.30">
    <property type="match status" value="1"/>
</dbReference>
<keyword evidence="1 4" id="KW-0808">Transferase</keyword>
<evidence type="ECO:0000313" key="5">
    <source>
        <dbReference type="Proteomes" id="UP001256711"/>
    </source>
</evidence>
<dbReference type="InterPro" id="IPR016181">
    <property type="entry name" value="Acyl_CoA_acyltransferase"/>
</dbReference>
<organism evidence="4 5">
    <name type="scientific">Enterococcus asini</name>
    <dbReference type="NCBI Taxonomy" id="57732"/>
    <lineage>
        <taxon>Bacteria</taxon>
        <taxon>Bacillati</taxon>
        <taxon>Bacillota</taxon>
        <taxon>Bacilli</taxon>
        <taxon>Lactobacillales</taxon>
        <taxon>Enterococcaceae</taxon>
        <taxon>Enterococcus</taxon>
    </lineage>
</organism>
<dbReference type="PANTHER" id="PTHR43420:SF52">
    <property type="entry name" value="N-ACETYLTRANSFERASE YODP"/>
    <property type="match status" value="1"/>
</dbReference>
<dbReference type="Pfam" id="PF00583">
    <property type="entry name" value="Acetyltransf_1"/>
    <property type="match status" value="1"/>
</dbReference>
<dbReference type="InterPro" id="IPR050680">
    <property type="entry name" value="YpeA/RimI_acetyltransf"/>
</dbReference>
<dbReference type="InterPro" id="IPR000182">
    <property type="entry name" value="GNAT_dom"/>
</dbReference>
<dbReference type="AlphaFoldDB" id="A0AAW8TY55"/>
<dbReference type="GO" id="GO:0016747">
    <property type="term" value="F:acyltransferase activity, transferring groups other than amino-acyl groups"/>
    <property type="evidence" value="ECO:0007669"/>
    <property type="project" value="InterPro"/>
</dbReference>
<dbReference type="CDD" id="cd04301">
    <property type="entry name" value="NAT_SF"/>
    <property type="match status" value="1"/>
</dbReference>
<dbReference type="Proteomes" id="UP001256711">
    <property type="component" value="Unassembled WGS sequence"/>
</dbReference>
<feature type="domain" description="N-acetyltransferase" evidence="3">
    <location>
        <begin position="1"/>
        <end position="187"/>
    </location>
</feature>
<evidence type="ECO:0000256" key="2">
    <source>
        <dbReference type="ARBA" id="ARBA00023315"/>
    </source>
</evidence>
<dbReference type="RefSeq" id="WP_311835187.1">
    <property type="nucleotide sequence ID" value="NZ_JARQBJ010000002.1"/>
</dbReference>
<dbReference type="PROSITE" id="PS51186">
    <property type="entry name" value="GNAT"/>
    <property type="match status" value="1"/>
</dbReference>